<dbReference type="SUPFAM" id="SSF55961">
    <property type="entry name" value="Bet v1-like"/>
    <property type="match status" value="1"/>
</dbReference>
<dbReference type="Pfam" id="PF10604">
    <property type="entry name" value="Polyketide_cyc2"/>
    <property type="match status" value="1"/>
</dbReference>
<dbReference type="InterPro" id="IPR019587">
    <property type="entry name" value="Polyketide_cyclase/dehydratase"/>
</dbReference>
<dbReference type="Gene3D" id="3.30.530.20">
    <property type="match status" value="1"/>
</dbReference>
<dbReference type="InterPro" id="IPR023393">
    <property type="entry name" value="START-like_dom_sf"/>
</dbReference>
<sequence length="154" mass="16924">MEGNIMDGDTVSVEKVIPAAPEDIFALLSDAQQHSQFDGSGTVVGSKGNSEPLTLGSKFGMSMKMGIPYSTVNTVIEFESNRRIAWQTTGLAGLIGGRIWRYELEPVDGGTLVRETWDLSEDKQRFFLKRGKLPAMTKRNITRTLDRIAEAVTA</sequence>
<name>A0A916XA85_9ACTN</name>
<dbReference type="AlphaFoldDB" id="A0A916XA85"/>
<accession>A0A916XA85</accession>
<evidence type="ECO:0000313" key="1">
    <source>
        <dbReference type="EMBL" id="GGC56882.1"/>
    </source>
</evidence>
<comment type="caution">
    <text evidence="1">The sequence shown here is derived from an EMBL/GenBank/DDBJ whole genome shotgun (WGS) entry which is preliminary data.</text>
</comment>
<organism evidence="1 2">
    <name type="scientific">Hoyosella rhizosphaerae</name>
    <dbReference type="NCBI Taxonomy" id="1755582"/>
    <lineage>
        <taxon>Bacteria</taxon>
        <taxon>Bacillati</taxon>
        <taxon>Actinomycetota</taxon>
        <taxon>Actinomycetes</taxon>
        <taxon>Mycobacteriales</taxon>
        <taxon>Hoyosellaceae</taxon>
        <taxon>Hoyosella</taxon>
    </lineage>
</organism>
<evidence type="ECO:0008006" key="3">
    <source>
        <dbReference type="Google" id="ProtNLM"/>
    </source>
</evidence>
<proteinExistence type="predicted"/>
<protein>
    <recommendedName>
        <fullName evidence="3">Dimethyladenosine transferase</fullName>
    </recommendedName>
</protein>
<evidence type="ECO:0000313" key="2">
    <source>
        <dbReference type="Proteomes" id="UP000641514"/>
    </source>
</evidence>
<gene>
    <name evidence="1" type="ORF">GCM10011410_06730</name>
</gene>
<reference evidence="1" key="2">
    <citation type="submission" date="2020-09" db="EMBL/GenBank/DDBJ databases">
        <authorList>
            <person name="Sun Q."/>
            <person name="Zhou Y."/>
        </authorList>
    </citation>
    <scope>NUCLEOTIDE SEQUENCE</scope>
    <source>
        <strain evidence="1">CGMCC 1.15478</strain>
    </source>
</reference>
<keyword evidence="2" id="KW-1185">Reference proteome</keyword>
<reference evidence="1" key="1">
    <citation type="journal article" date="2014" name="Int. J. Syst. Evol. Microbiol.">
        <title>Complete genome sequence of Corynebacterium casei LMG S-19264T (=DSM 44701T), isolated from a smear-ripened cheese.</title>
        <authorList>
            <consortium name="US DOE Joint Genome Institute (JGI-PGF)"/>
            <person name="Walter F."/>
            <person name="Albersmeier A."/>
            <person name="Kalinowski J."/>
            <person name="Ruckert C."/>
        </authorList>
    </citation>
    <scope>NUCLEOTIDE SEQUENCE</scope>
    <source>
        <strain evidence="1">CGMCC 1.15478</strain>
    </source>
</reference>
<dbReference type="Proteomes" id="UP000641514">
    <property type="component" value="Unassembled WGS sequence"/>
</dbReference>
<dbReference type="EMBL" id="BMJH01000001">
    <property type="protein sequence ID" value="GGC56882.1"/>
    <property type="molecule type" value="Genomic_DNA"/>
</dbReference>